<comment type="caution">
    <text evidence="1">The sequence shown here is derived from an EMBL/GenBank/DDBJ whole genome shotgun (WGS) entry which is preliminary data.</text>
</comment>
<keyword evidence="2" id="KW-1185">Reference proteome</keyword>
<dbReference type="EMBL" id="CM020620">
    <property type="protein sequence ID" value="KAK1868830.1"/>
    <property type="molecule type" value="Genomic_DNA"/>
</dbReference>
<evidence type="ECO:0000313" key="2">
    <source>
        <dbReference type="Proteomes" id="UP000798662"/>
    </source>
</evidence>
<evidence type="ECO:0000313" key="1">
    <source>
        <dbReference type="EMBL" id="KAK1868830.1"/>
    </source>
</evidence>
<accession>A0ACC3CF53</accession>
<reference evidence="1" key="1">
    <citation type="submission" date="2019-11" db="EMBL/GenBank/DDBJ databases">
        <title>Nori genome reveals adaptations in red seaweeds to the harsh intertidal environment.</title>
        <authorList>
            <person name="Wang D."/>
            <person name="Mao Y."/>
        </authorList>
    </citation>
    <scope>NUCLEOTIDE SEQUENCE</scope>
    <source>
        <tissue evidence="1">Gametophyte</tissue>
    </source>
</reference>
<name>A0ACC3CF53_PYRYE</name>
<dbReference type="Proteomes" id="UP000798662">
    <property type="component" value="Chromosome 3"/>
</dbReference>
<organism evidence="1 2">
    <name type="scientific">Pyropia yezoensis</name>
    <name type="common">Susabi-nori</name>
    <name type="synonym">Porphyra yezoensis</name>
    <dbReference type="NCBI Taxonomy" id="2788"/>
    <lineage>
        <taxon>Eukaryota</taxon>
        <taxon>Rhodophyta</taxon>
        <taxon>Bangiophyceae</taxon>
        <taxon>Bangiales</taxon>
        <taxon>Bangiaceae</taxon>
        <taxon>Pyropia</taxon>
    </lineage>
</organism>
<protein>
    <submittedName>
        <fullName evidence="1">Uncharacterized protein</fullName>
    </submittedName>
</protein>
<proteinExistence type="predicted"/>
<sequence>MVCATVVKVATTTTLALALALSVSAALCNDATCCALKANTTDELELVDPFKVCTIPDSPADLGGGTLTLVCLNGGGSLFNSCTNAVPLKHIPVPPPSMPVCSLGACRNASKELIEDRVCRFLAAYSYPITCDFWSRTVGMQEIKEAREADEKADGLPVRTTARQELREIIHTALQALASKHFWVHQRRTRGTSTV</sequence>
<gene>
    <name evidence="1" type="ORF">I4F81_011312</name>
</gene>